<keyword evidence="3" id="KW-0479">Metal-binding</keyword>
<feature type="compositionally biased region" description="Gly residues" evidence="4">
    <location>
        <begin position="53"/>
        <end position="66"/>
    </location>
</feature>
<evidence type="ECO:0000256" key="1">
    <source>
        <dbReference type="ARBA" id="ARBA00010457"/>
    </source>
</evidence>
<keyword evidence="5" id="KW-0732">Signal</keyword>
<dbReference type="InterPro" id="IPR018152">
    <property type="entry name" value="SOD_Cu/Zn_BS"/>
</dbReference>
<evidence type="ECO:0000256" key="4">
    <source>
        <dbReference type="SAM" id="MobiDB-lite"/>
    </source>
</evidence>
<dbReference type="EMBL" id="JAMTCG010000006">
    <property type="protein sequence ID" value="MCP2162113.1"/>
    <property type="molecule type" value="Genomic_DNA"/>
</dbReference>
<proteinExistence type="inferred from homology"/>
<dbReference type="NCBIfam" id="NF047631">
    <property type="entry name" value="SodCMycob"/>
    <property type="match status" value="1"/>
</dbReference>
<protein>
    <recommendedName>
        <fullName evidence="3">Superoxide dismutase [Cu-Zn]</fullName>
        <ecNumber evidence="3">1.15.1.1</ecNumber>
    </recommendedName>
</protein>
<feature type="domain" description="Superoxide dismutase copper/zinc binding" evidence="6">
    <location>
        <begin position="95"/>
        <end position="236"/>
    </location>
</feature>
<evidence type="ECO:0000256" key="3">
    <source>
        <dbReference type="RuleBase" id="RU000393"/>
    </source>
</evidence>
<evidence type="ECO:0000313" key="8">
    <source>
        <dbReference type="Proteomes" id="UP001205740"/>
    </source>
</evidence>
<reference evidence="7 8" key="1">
    <citation type="submission" date="2022-06" db="EMBL/GenBank/DDBJ databases">
        <title>Genomic Encyclopedia of Archaeal and Bacterial Type Strains, Phase II (KMG-II): from individual species to whole genera.</title>
        <authorList>
            <person name="Goeker M."/>
        </authorList>
    </citation>
    <scope>NUCLEOTIDE SEQUENCE [LARGE SCALE GENOMIC DNA]</scope>
    <source>
        <strain evidence="7 8">DSM 45037</strain>
    </source>
</reference>
<accession>A0ABT1H8J0</accession>
<dbReference type="Pfam" id="PF00080">
    <property type="entry name" value="Sod_Cu"/>
    <property type="match status" value="1"/>
</dbReference>
<comment type="cofactor">
    <cofactor evidence="3">
        <name>Cu cation</name>
        <dbReference type="ChEBI" id="CHEBI:23378"/>
    </cofactor>
    <text evidence="3">Binds 1 copper ion per subunit.</text>
</comment>
<dbReference type="EC" id="1.15.1.1" evidence="3"/>
<comment type="cofactor">
    <cofactor evidence="3">
        <name>Zn(2+)</name>
        <dbReference type="ChEBI" id="CHEBI:29105"/>
    </cofactor>
    <text evidence="3">Binds 1 zinc ion per subunit.</text>
</comment>
<keyword evidence="3" id="KW-0862">Zinc</keyword>
<evidence type="ECO:0000256" key="5">
    <source>
        <dbReference type="SAM" id="SignalP"/>
    </source>
</evidence>
<name>A0ABT1H8J0_9NOCA</name>
<keyword evidence="8" id="KW-1185">Reference proteome</keyword>
<feature type="chain" id="PRO_5045446165" description="Superoxide dismutase [Cu-Zn]" evidence="5">
    <location>
        <begin position="30"/>
        <end position="239"/>
    </location>
</feature>
<evidence type="ECO:0000313" key="7">
    <source>
        <dbReference type="EMBL" id="MCP2162113.1"/>
    </source>
</evidence>
<feature type="region of interest" description="Disordered" evidence="4">
    <location>
        <begin position="32"/>
        <end position="83"/>
    </location>
</feature>
<keyword evidence="3" id="KW-0560">Oxidoreductase</keyword>
<comment type="catalytic activity">
    <reaction evidence="3">
        <text>2 superoxide + 2 H(+) = H2O2 + O2</text>
        <dbReference type="Rhea" id="RHEA:20696"/>
        <dbReference type="ChEBI" id="CHEBI:15378"/>
        <dbReference type="ChEBI" id="CHEBI:15379"/>
        <dbReference type="ChEBI" id="CHEBI:16240"/>
        <dbReference type="ChEBI" id="CHEBI:18421"/>
        <dbReference type="EC" id="1.15.1.1"/>
    </reaction>
</comment>
<gene>
    <name evidence="7" type="ORF">LX12_003317</name>
</gene>
<evidence type="ECO:0000256" key="2">
    <source>
        <dbReference type="ARBA" id="ARBA00024900"/>
    </source>
</evidence>
<dbReference type="Gene3D" id="2.60.40.200">
    <property type="entry name" value="Superoxide dismutase, copper/zinc binding domain"/>
    <property type="match status" value="1"/>
</dbReference>
<keyword evidence="3" id="KW-0186">Copper</keyword>
<dbReference type="PROSITE" id="PS00332">
    <property type="entry name" value="SOD_CU_ZN_2"/>
    <property type="match status" value="1"/>
</dbReference>
<dbReference type="InterPro" id="IPR024134">
    <property type="entry name" value="SOD_Cu/Zn_/chaperone"/>
</dbReference>
<comment type="similarity">
    <text evidence="1 3">Belongs to the Cu-Zn superoxide dismutase family.</text>
</comment>
<organism evidence="7 8">
    <name type="scientific">Williamsia serinedens</name>
    <dbReference type="NCBI Taxonomy" id="391736"/>
    <lineage>
        <taxon>Bacteria</taxon>
        <taxon>Bacillati</taxon>
        <taxon>Actinomycetota</taxon>
        <taxon>Actinomycetes</taxon>
        <taxon>Mycobacteriales</taxon>
        <taxon>Nocardiaceae</taxon>
        <taxon>Williamsia</taxon>
    </lineage>
</organism>
<dbReference type="InterPro" id="IPR036423">
    <property type="entry name" value="SOD-like_Cu/Zn_dom_sf"/>
</dbReference>
<dbReference type="InterPro" id="IPR001424">
    <property type="entry name" value="SOD_Cu_Zn_dom"/>
</dbReference>
<comment type="caution">
    <text evidence="7">The sequence shown here is derived from an EMBL/GenBank/DDBJ whole genome shotgun (WGS) entry which is preliminary data.</text>
</comment>
<dbReference type="SUPFAM" id="SSF49329">
    <property type="entry name" value="Cu,Zn superoxide dismutase-like"/>
    <property type="match status" value="1"/>
</dbReference>
<feature type="compositionally biased region" description="Low complexity" evidence="4">
    <location>
        <begin position="67"/>
        <end position="81"/>
    </location>
</feature>
<comment type="function">
    <text evidence="2">Destroys radicals which are normally produced within the cells and which are toxic to biological systems. May play a role in favoring mycobacterial survival in phagocytes.</text>
</comment>
<dbReference type="RefSeq" id="WP_253655681.1">
    <property type="nucleotide sequence ID" value="NZ_BAAAOE010000005.1"/>
</dbReference>
<feature type="signal peptide" evidence="5">
    <location>
        <begin position="1"/>
        <end position="29"/>
    </location>
</feature>
<evidence type="ECO:0000259" key="6">
    <source>
        <dbReference type="Pfam" id="PF00080"/>
    </source>
</evidence>
<dbReference type="Proteomes" id="UP001205740">
    <property type="component" value="Unassembled WGS sequence"/>
</dbReference>
<sequence length="239" mass="23362">MTFQPTHRRFARRVTAALASAAAVGAVLAACSPGEDPSSTPGTTPPVITGDQAPGGLGEGESGNGTSGSAAASGQSESGSALTASLISPSGTQVGTARFTSAGSGVRVDVTVTSGITPGFHGMHIHSVGKCENNSTAPTGGAPGAFLSAGGHLQVNGRTGHPSSGDLVSIQVDQNGRGETVTTTDAVTLSDITGKAIIIHSGPDNFANIPTRYAPAPDSETLATGDAGSRVACGVIEQG</sequence>
<dbReference type="PANTHER" id="PTHR10003">
    <property type="entry name" value="SUPEROXIDE DISMUTASE CU-ZN -RELATED"/>
    <property type="match status" value="1"/>
</dbReference>